<dbReference type="InterPro" id="IPR000169">
    <property type="entry name" value="Pept_cys_AS"/>
</dbReference>
<sequence length="370" mass="40606">MQKALLVALVATVDAAFTFTADDIESEEALWELFGRWAAYHEVVREPGRFAALKANVQWRWSKQRHSGRPMALNVFGDRSFDELAPQSCLKCAADPCPPDQEMEVIDLELMAAKRAAVSPATTLPSKLDWSKVDWRDEKPTAVTDVKRQGQCGSCWAFAAAGAVEGAHAIETQSAAVSLSPQYLLDCTSEYIDKSCDCSGGSRVHALNLIQKLGGIPLDSDYPYMGYQSQCDHHKFHWSATILNWWRIQSFNATELKLAVYLQPVSVGIGLDADFYHWEPTSDGSVYYGPGSTTVSHAVLIVGYDMDDLGLPFWIVKNSWGGDKGYININAEVNVGQIGNPIFVDAGIVTSTRTARTSDDDGPLSQLVTT</sequence>
<proteinExistence type="inferred from homology"/>
<dbReference type="GO" id="GO:0006508">
    <property type="term" value="P:proteolysis"/>
    <property type="evidence" value="ECO:0007669"/>
    <property type="project" value="InterPro"/>
</dbReference>
<organism evidence="6 7">
    <name type="scientific">Panicum virgatum</name>
    <name type="common">Blackwell switchgrass</name>
    <dbReference type="NCBI Taxonomy" id="38727"/>
    <lineage>
        <taxon>Eukaryota</taxon>
        <taxon>Viridiplantae</taxon>
        <taxon>Streptophyta</taxon>
        <taxon>Embryophyta</taxon>
        <taxon>Tracheophyta</taxon>
        <taxon>Spermatophyta</taxon>
        <taxon>Magnoliopsida</taxon>
        <taxon>Liliopsida</taxon>
        <taxon>Poales</taxon>
        <taxon>Poaceae</taxon>
        <taxon>PACMAD clade</taxon>
        <taxon>Panicoideae</taxon>
        <taxon>Panicodae</taxon>
        <taxon>Paniceae</taxon>
        <taxon>Panicinae</taxon>
        <taxon>Panicum</taxon>
        <taxon>Panicum sect. Hiantes</taxon>
    </lineage>
</organism>
<dbReference type="EMBL" id="CM029053">
    <property type="protein sequence ID" value="KAG2549184.1"/>
    <property type="molecule type" value="Genomic_DNA"/>
</dbReference>
<evidence type="ECO:0000259" key="5">
    <source>
        <dbReference type="SMART" id="SM00645"/>
    </source>
</evidence>
<dbReference type="Proteomes" id="UP000823388">
    <property type="component" value="Chromosome 9K"/>
</dbReference>
<dbReference type="Gene3D" id="3.90.70.10">
    <property type="entry name" value="Cysteine proteinases"/>
    <property type="match status" value="1"/>
</dbReference>
<evidence type="ECO:0000313" key="6">
    <source>
        <dbReference type="EMBL" id="KAG2549184.1"/>
    </source>
</evidence>
<comment type="similarity">
    <text evidence="1">Belongs to the peptidase C1 family.</text>
</comment>
<keyword evidence="7" id="KW-1185">Reference proteome</keyword>
<dbReference type="AlphaFoldDB" id="A0A8T0NR09"/>
<feature type="signal peptide" evidence="4">
    <location>
        <begin position="1"/>
        <end position="15"/>
    </location>
</feature>
<feature type="chain" id="PRO_5035918459" description="Peptidase C1A papain C-terminal domain-containing protein" evidence="4">
    <location>
        <begin position="16"/>
        <end position="370"/>
    </location>
</feature>
<dbReference type="GO" id="GO:0008234">
    <property type="term" value="F:cysteine-type peptidase activity"/>
    <property type="evidence" value="ECO:0007669"/>
    <property type="project" value="InterPro"/>
</dbReference>
<evidence type="ECO:0000313" key="7">
    <source>
        <dbReference type="Proteomes" id="UP000823388"/>
    </source>
</evidence>
<dbReference type="PROSITE" id="PS00639">
    <property type="entry name" value="THIOL_PROTEASE_HIS"/>
    <property type="match status" value="1"/>
</dbReference>
<evidence type="ECO:0000256" key="1">
    <source>
        <dbReference type="ARBA" id="ARBA00008455"/>
    </source>
</evidence>
<dbReference type="InterPro" id="IPR038765">
    <property type="entry name" value="Papain-like_cys_pep_sf"/>
</dbReference>
<keyword evidence="2 4" id="KW-0732">Signal</keyword>
<dbReference type="InterPro" id="IPR000668">
    <property type="entry name" value="Peptidase_C1A_C"/>
</dbReference>
<dbReference type="PROSITE" id="PS00139">
    <property type="entry name" value="THIOL_PROTEASE_CYS"/>
    <property type="match status" value="1"/>
</dbReference>
<dbReference type="InterPro" id="IPR039417">
    <property type="entry name" value="Peptidase_C1A_papain-like"/>
</dbReference>
<evidence type="ECO:0000256" key="3">
    <source>
        <dbReference type="ARBA" id="ARBA00023157"/>
    </source>
</evidence>
<dbReference type="CDD" id="cd02248">
    <property type="entry name" value="Peptidase_C1A"/>
    <property type="match status" value="1"/>
</dbReference>
<dbReference type="SMART" id="SM00645">
    <property type="entry name" value="Pept_C1"/>
    <property type="match status" value="1"/>
</dbReference>
<evidence type="ECO:0000256" key="2">
    <source>
        <dbReference type="ARBA" id="ARBA00022729"/>
    </source>
</evidence>
<dbReference type="Pfam" id="PF00112">
    <property type="entry name" value="Peptidase_C1"/>
    <property type="match status" value="1"/>
</dbReference>
<gene>
    <name evidence="6" type="ORF">PVAP13_9KG176600</name>
</gene>
<reference evidence="6" key="1">
    <citation type="submission" date="2020-05" db="EMBL/GenBank/DDBJ databases">
        <title>WGS assembly of Panicum virgatum.</title>
        <authorList>
            <person name="Lovell J.T."/>
            <person name="Jenkins J."/>
            <person name="Shu S."/>
            <person name="Juenger T.E."/>
            <person name="Schmutz J."/>
        </authorList>
    </citation>
    <scope>NUCLEOTIDE SEQUENCE</scope>
    <source>
        <strain evidence="6">AP13</strain>
    </source>
</reference>
<dbReference type="SUPFAM" id="SSF54001">
    <property type="entry name" value="Cysteine proteinases"/>
    <property type="match status" value="1"/>
</dbReference>
<keyword evidence="3" id="KW-1015">Disulfide bond</keyword>
<dbReference type="InterPro" id="IPR025660">
    <property type="entry name" value="Pept_his_AS"/>
</dbReference>
<dbReference type="PANTHER" id="PTHR12411">
    <property type="entry name" value="CYSTEINE PROTEASE FAMILY C1-RELATED"/>
    <property type="match status" value="1"/>
</dbReference>
<accession>A0A8T0NR09</accession>
<name>A0A8T0NR09_PANVG</name>
<dbReference type="InterPro" id="IPR013128">
    <property type="entry name" value="Peptidase_C1A"/>
</dbReference>
<protein>
    <recommendedName>
        <fullName evidence="5">Peptidase C1A papain C-terminal domain-containing protein</fullName>
    </recommendedName>
</protein>
<dbReference type="PRINTS" id="PR00705">
    <property type="entry name" value="PAPAIN"/>
</dbReference>
<feature type="domain" description="Peptidase C1A papain C-terminal" evidence="5">
    <location>
        <begin position="129"/>
        <end position="348"/>
    </location>
</feature>
<evidence type="ECO:0000256" key="4">
    <source>
        <dbReference type="SAM" id="SignalP"/>
    </source>
</evidence>
<comment type="caution">
    <text evidence="6">The sequence shown here is derived from an EMBL/GenBank/DDBJ whole genome shotgun (WGS) entry which is preliminary data.</text>
</comment>